<keyword evidence="3" id="KW-1185">Reference proteome</keyword>
<gene>
    <name evidence="2" type="ORF">BBG48_010735</name>
</gene>
<accession>A0A371IIN0</accession>
<dbReference type="RefSeq" id="WP_068912909.1">
    <property type="nucleotide sequence ID" value="NZ_MBEW02000063.1"/>
</dbReference>
<dbReference type="Proteomes" id="UP000093352">
    <property type="component" value="Unassembled WGS sequence"/>
</dbReference>
<dbReference type="AlphaFoldDB" id="A0A371IIN0"/>
<name>A0A371IIN0_9FIRM</name>
<reference evidence="2 3" key="1">
    <citation type="journal article" date="2016" name="Genome Announc.">
        <title>Draft Genome Sequence of Criibacterium bergeronii gen. nov., sp. nov., Strain CCRI-22567T, Isolated from a Vaginal Sample from a Woman with Bacterial Vaginosis.</title>
        <authorList>
            <person name="Maheux A.F."/>
            <person name="Berube E."/>
            <person name="Boudreau D.K."/>
            <person name="Raymond F."/>
            <person name="Corbeil J."/>
            <person name="Roy P.H."/>
            <person name="Boissinot M."/>
            <person name="Omar R.F."/>
        </authorList>
    </citation>
    <scope>NUCLEOTIDE SEQUENCE [LARGE SCALE GENOMIC DNA]</scope>
    <source>
        <strain evidence="2 3">CCRI-22567</strain>
    </source>
</reference>
<evidence type="ECO:0000313" key="3">
    <source>
        <dbReference type="Proteomes" id="UP000093352"/>
    </source>
</evidence>
<keyword evidence="1" id="KW-0812">Transmembrane</keyword>
<dbReference type="EMBL" id="MBEW02000063">
    <property type="protein sequence ID" value="RDY20331.1"/>
    <property type="molecule type" value="Genomic_DNA"/>
</dbReference>
<comment type="caution">
    <text evidence="2">The sequence shown here is derived from an EMBL/GenBank/DDBJ whole genome shotgun (WGS) entry which is preliminary data.</text>
</comment>
<evidence type="ECO:0000313" key="2">
    <source>
        <dbReference type="EMBL" id="RDY20331.1"/>
    </source>
</evidence>
<evidence type="ECO:0000256" key="1">
    <source>
        <dbReference type="SAM" id="Phobius"/>
    </source>
</evidence>
<proteinExistence type="predicted"/>
<sequence length="178" mass="20753">MKYEKLKKFLKIYAIVVISFVTVVTVIALIITLFQFKGVTKEASEDYYDVGGAKIPSIVKALGEERRINVIKKGTINESPAKVFTYFSVGKIREDLQSYIDYLKEKEKCKMVFDLDRDAPNRLTYLIKYDENIKKYVEIRLQADFDRYTIGIKLLDEEKVDLEEDWEEGFLGDSFTQN</sequence>
<feature type="transmembrane region" description="Helical" evidence="1">
    <location>
        <begin position="12"/>
        <end position="34"/>
    </location>
</feature>
<keyword evidence="1" id="KW-0472">Membrane</keyword>
<keyword evidence="1" id="KW-1133">Transmembrane helix</keyword>
<dbReference type="STRING" id="1871336.BBG48_08555"/>
<protein>
    <submittedName>
        <fullName evidence="2">Uncharacterized protein</fullName>
    </submittedName>
</protein>
<organism evidence="2 3">
    <name type="scientific">Criibacterium bergeronii</name>
    <dbReference type="NCBI Taxonomy" id="1871336"/>
    <lineage>
        <taxon>Bacteria</taxon>
        <taxon>Bacillati</taxon>
        <taxon>Bacillota</taxon>
        <taxon>Clostridia</taxon>
        <taxon>Peptostreptococcales</taxon>
        <taxon>Filifactoraceae</taxon>
        <taxon>Criibacterium</taxon>
    </lineage>
</organism>